<dbReference type="EMBL" id="BJOL01000003">
    <property type="protein sequence ID" value="GED56449.1"/>
    <property type="molecule type" value="Genomic_DNA"/>
</dbReference>
<reference evidence="1 4" key="2">
    <citation type="submission" date="2019-06" db="EMBL/GenBank/DDBJ databases">
        <title>Whole genome shotgun sequence of Brevibacillus formosus NBRC 15716.</title>
        <authorList>
            <person name="Hosoyama A."/>
            <person name="Uohara A."/>
            <person name="Ohji S."/>
            <person name="Ichikawa N."/>
        </authorList>
    </citation>
    <scope>NUCLEOTIDE SEQUENCE [LARGE SCALE GENOMIC DNA]</scope>
    <source>
        <strain evidence="1 4">NBRC 15716</strain>
    </source>
</reference>
<dbReference type="EMBL" id="LDCN01000002">
    <property type="protein sequence ID" value="KLI00020.1"/>
    <property type="molecule type" value="Genomic_DNA"/>
</dbReference>
<evidence type="ECO:0000313" key="2">
    <source>
        <dbReference type="EMBL" id="KLI00020.1"/>
    </source>
</evidence>
<proteinExistence type="predicted"/>
<keyword evidence="4" id="KW-1185">Reference proteome</keyword>
<evidence type="ECO:0000313" key="1">
    <source>
        <dbReference type="EMBL" id="GED56449.1"/>
    </source>
</evidence>
<dbReference type="Proteomes" id="UP000035218">
    <property type="component" value="Unassembled WGS sequence"/>
</dbReference>
<comment type="caution">
    <text evidence="2">The sequence shown here is derived from an EMBL/GenBank/DDBJ whole genome shotgun (WGS) entry which is preliminary data.</text>
</comment>
<gene>
    <name evidence="2" type="ORF">AA984_07820</name>
    <name evidence="1" type="ORF">BFO01nite_05810</name>
</gene>
<sequence length="91" mass="10781">MIYNREADGGKYTSSFFFIPRFFREKTWSECKQFVTSYPPKSSYNQVTNNIQQESNVRQGPGNFLVKPSTIRKVWCIYKGVREPKKQRDSE</sequence>
<dbReference type="Proteomes" id="UP000319498">
    <property type="component" value="Unassembled WGS sequence"/>
</dbReference>
<protein>
    <submittedName>
        <fullName evidence="2">Uncharacterized protein</fullName>
    </submittedName>
</protein>
<reference evidence="2 3" key="1">
    <citation type="submission" date="2015-05" db="EMBL/GenBank/DDBJ databases">
        <title>Genome sequencing project for genomic taxonomy and phylogenomics of Bacillus-like bacteria.</title>
        <authorList>
            <person name="Liu B."/>
            <person name="Wang J."/>
            <person name="Zhu Y."/>
            <person name="Liu G."/>
            <person name="Chen Q."/>
            <person name="Chen Z."/>
            <person name="Lan J."/>
            <person name="Che J."/>
            <person name="Ge C."/>
            <person name="Shi H."/>
            <person name="Pan Z."/>
            <person name="Liu X."/>
        </authorList>
    </citation>
    <scope>NUCLEOTIDE SEQUENCE [LARGE SCALE GENOMIC DNA]</scope>
    <source>
        <strain evidence="2 3">DSM 9885</strain>
    </source>
</reference>
<evidence type="ECO:0000313" key="3">
    <source>
        <dbReference type="Proteomes" id="UP000035218"/>
    </source>
</evidence>
<name>A0A837KUX7_9BACL</name>
<evidence type="ECO:0000313" key="4">
    <source>
        <dbReference type="Proteomes" id="UP000319498"/>
    </source>
</evidence>
<accession>A0A837KUX7</accession>
<organism evidence="2 3">
    <name type="scientific">Brevibacillus formosus</name>
    <dbReference type="NCBI Taxonomy" id="54913"/>
    <lineage>
        <taxon>Bacteria</taxon>
        <taxon>Bacillati</taxon>
        <taxon>Bacillota</taxon>
        <taxon>Bacilli</taxon>
        <taxon>Bacillales</taxon>
        <taxon>Paenibacillaceae</taxon>
        <taxon>Brevibacillus</taxon>
    </lineage>
</organism>
<dbReference type="AlphaFoldDB" id="A0A837KUX7"/>